<gene>
    <name evidence="3" type="ORF">C1SCF055_LOCUS16069</name>
</gene>
<dbReference type="InterPro" id="IPR052039">
    <property type="entry name" value="Caspase-related_regulators"/>
</dbReference>
<dbReference type="Gene3D" id="3.40.50.1460">
    <property type="match status" value="1"/>
</dbReference>
<dbReference type="GO" id="GO:0006508">
    <property type="term" value="P:proteolysis"/>
    <property type="evidence" value="ECO:0007669"/>
    <property type="project" value="InterPro"/>
</dbReference>
<dbReference type="GO" id="GO:0004197">
    <property type="term" value="F:cysteine-type endopeptidase activity"/>
    <property type="evidence" value="ECO:0007669"/>
    <property type="project" value="InterPro"/>
</dbReference>
<dbReference type="EMBL" id="CAMXCT030001319">
    <property type="protein sequence ID" value="CAL4776272.1"/>
    <property type="molecule type" value="Genomic_DNA"/>
</dbReference>
<keyword evidence="5" id="KW-1185">Reference proteome</keyword>
<feature type="transmembrane region" description="Helical" evidence="1">
    <location>
        <begin position="485"/>
        <end position="502"/>
    </location>
</feature>
<feature type="domain" description="Peptidase C14 caspase" evidence="2">
    <location>
        <begin position="4"/>
        <end position="234"/>
    </location>
</feature>
<feature type="transmembrane region" description="Helical" evidence="1">
    <location>
        <begin position="404"/>
        <end position="428"/>
    </location>
</feature>
<evidence type="ECO:0000259" key="2">
    <source>
        <dbReference type="Pfam" id="PF00656"/>
    </source>
</evidence>
<dbReference type="AlphaFoldDB" id="A0A9P1CCE9"/>
<name>A0A9P1CCE9_9DINO</name>
<protein>
    <recommendedName>
        <fullName evidence="2">Peptidase C14 caspase domain-containing protein</fullName>
    </recommendedName>
</protein>
<feature type="non-terminal residue" evidence="3">
    <location>
        <position position="1"/>
    </location>
</feature>
<evidence type="ECO:0000313" key="5">
    <source>
        <dbReference type="Proteomes" id="UP001152797"/>
    </source>
</evidence>
<comment type="caution">
    <text evidence="3">The sequence shown here is derived from an EMBL/GenBank/DDBJ whole genome shotgun (WGS) entry which is preliminary data.</text>
</comment>
<keyword evidence="1" id="KW-0812">Transmembrane</keyword>
<dbReference type="SUPFAM" id="SSF52129">
    <property type="entry name" value="Caspase-like"/>
    <property type="match status" value="1"/>
</dbReference>
<dbReference type="PANTHER" id="PTHR22576">
    <property type="entry name" value="MUCOSA ASSOCIATED LYMPHOID TISSUE LYMPHOMA TRANSLOCATION PROTEIN 1/PARACASPASE"/>
    <property type="match status" value="1"/>
</dbReference>
<feature type="transmembrane region" description="Helical" evidence="1">
    <location>
        <begin position="372"/>
        <end position="392"/>
    </location>
</feature>
<dbReference type="InterPro" id="IPR011600">
    <property type="entry name" value="Pept_C14_caspase"/>
</dbReference>
<reference evidence="4 5" key="2">
    <citation type="submission" date="2024-05" db="EMBL/GenBank/DDBJ databases">
        <authorList>
            <person name="Chen Y."/>
            <person name="Shah S."/>
            <person name="Dougan E. K."/>
            <person name="Thang M."/>
            <person name="Chan C."/>
        </authorList>
    </citation>
    <scope>NUCLEOTIDE SEQUENCE [LARGE SCALE GENOMIC DNA]</scope>
</reference>
<dbReference type="InterPro" id="IPR029030">
    <property type="entry name" value="Caspase-like_dom_sf"/>
</dbReference>
<dbReference type="Proteomes" id="UP001152797">
    <property type="component" value="Unassembled WGS sequence"/>
</dbReference>
<dbReference type="PANTHER" id="PTHR22576:SF37">
    <property type="entry name" value="MUCOSA-ASSOCIATED LYMPHOID TISSUE LYMPHOMA TRANSLOCATION PROTEIN 1"/>
    <property type="match status" value="1"/>
</dbReference>
<dbReference type="EMBL" id="CAMXCT020001319">
    <property type="protein sequence ID" value="CAL1142335.1"/>
    <property type="molecule type" value="Genomic_DNA"/>
</dbReference>
<sequence>TRYIALLVCAGTYAEDSGFKNLPAATQNMKDFASFLRGYGYQIHPCYKATKEKMNLIMESVLQDLEAGVETVLLVCFSGHGLSKNGKQYVACEDSIQSEEESLVHLEKWIEDLQKLTSSRGRGRSTIAERIGAEIVADCRTILILDCCRTFLFEEPVHPARGNSSVAVCGAFQGHDAEEQLAIVYGCDEGRWGLGPAGEPSYLMSALMEVGKDGEGVELSALVQRLSARVSTLSKSFQRVDIHYMGFDEVAGSVVPFPTSKGISTLEQVEHSHRRAKCFFIVTHLLNDTAMILWLCGLIRKEWSTRALLVPHVIATLWAFFTANPDSSHSCNQSWFWIERVQYRAYFPAYFMLRALGEALRDNDFDRSLKTGILTIMTFVSTFCLHGLLGLWRESARKVDGLHCFGVQVWNATGWMTMPCLLICFLHLSGGVESVTASHLEMIHHMMMMMMGTVVSVHLTICFELAMQPFIWAREHLSQFCSYDNFYLLSSLSAFVAALVYADRSGVVLSSLGQTLWMAKYFLFFCDPAILYLAASGSGWFSATRTMTRVPAESQRIQLEAALKF</sequence>
<keyword evidence="1" id="KW-1133">Transmembrane helix</keyword>
<keyword evidence="1" id="KW-0472">Membrane</keyword>
<evidence type="ECO:0000313" key="3">
    <source>
        <dbReference type="EMBL" id="CAI3988960.1"/>
    </source>
</evidence>
<evidence type="ECO:0000256" key="1">
    <source>
        <dbReference type="SAM" id="Phobius"/>
    </source>
</evidence>
<accession>A0A9P1CCE9</accession>
<evidence type="ECO:0000313" key="4">
    <source>
        <dbReference type="EMBL" id="CAL4776272.1"/>
    </source>
</evidence>
<dbReference type="EMBL" id="CAMXCT010001319">
    <property type="protein sequence ID" value="CAI3988960.1"/>
    <property type="molecule type" value="Genomic_DNA"/>
</dbReference>
<reference evidence="3" key="1">
    <citation type="submission" date="2022-10" db="EMBL/GenBank/DDBJ databases">
        <authorList>
            <person name="Chen Y."/>
            <person name="Dougan E. K."/>
            <person name="Chan C."/>
            <person name="Rhodes N."/>
            <person name="Thang M."/>
        </authorList>
    </citation>
    <scope>NUCLEOTIDE SEQUENCE</scope>
</reference>
<dbReference type="Pfam" id="PF00656">
    <property type="entry name" value="Peptidase_C14"/>
    <property type="match status" value="1"/>
</dbReference>
<proteinExistence type="predicted"/>
<organism evidence="3">
    <name type="scientific">Cladocopium goreaui</name>
    <dbReference type="NCBI Taxonomy" id="2562237"/>
    <lineage>
        <taxon>Eukaryota</taxon>
        <taxon>Sar</taxon>
        <taxon>Alveolata</taxon>
        <taxon>Dinophyceae</taxon>
        <taxon>Suessiales</taxon>
        <taxon>Symbiodiniaceae</taxon>
        <taxon>Cladocopium</taxon>
    </lineage>
</organism>
<feature type="transmembrane region" description="Helical" evidence="1">
    <location>
        <begin position="522"/>
        <end position="541"/>
    </location>
</feature>
<feature type="transmembrane region" description="Helical" evidence="1">
    <location>
        <begin position="448"/>
        <end position="473"/>
    </location>
</feature>